<dbReference type="EMBL" id="OZ075145">
    <property type="protein sequence ID" value="CAL5047366.1"/>
    <property type="molecule type" value="Genomic_DNA"/>
</dbReference>
<evidence type="ECO:0000256" key="5">
    <source>
        <dbReference type="RuleBase" id="RU362057"/>
    </source>
</evidence>
<evidence type="ECO:0000313" key="7">
    <source>
        <dbReference type="Proteomes" id="UP001497457"/>
    </source>
</evidence>
<dbReference type="EC" id="2.4.1.-" evidence="5"/>
<dbReference type="InterPro" id="IPR002213">
    <property type="entry name" value="UDP_glucos_trans"/>
</dbReference>
<dbReference type="InterPro" id="IPR050481">
    <property type="entry name" value="UDP-glycosyltransf_plant"/>
</dbReference>
<evidence type="ECO:0000256" key="3">
    <source>
        <dbReference type="ARBA" id="ARBA00022679"/>
    </source>
</evidence>
<sequence>MSSSLPPPNSTSGDCEPGSAATPPHIVLFPSAGMGHLVPFTRLAVALSAGHACDVSLVTALPTVSSAESRHVAALHAAYPAVRRLNLRLAAFDSEASAEFPGADPFYARYESLRRAAPLLLGPLLAGTGEPAAALVADIALASVSIPVAKELDIPCHVFFTASATMLSFKAYFPTYLDAHGGATAIGDVDVPGACRVPRSSVPQALHNPDDIFTRQFVANGRALAAADGILVNAFDAMEPEAVAAMRSGAVVAGLPSVFAVGPLMPVKLRQTGDEVAEEQGNCNDYRAWLDAQPARSVVYVSFGSRKALAREQIRELAAGLEACGHRFLWVVKGAVVDRDDAGELGDLLGEGFLRRVEERGLVTKSWVEQDEVLEHPAVALFVSHCGWNSVTEAAARGVPVLAWPRFADQRVNARVVARAGLGVWTERWSWEGEDAVVRAEEIAERVAAAMGDDAVAEKAAGVRDAAARAVADGGTSHQSLAEFVRRCRGWSRR</sequence>
<evidence type="ECO:0000256" key="1">
    <source>
        <dbReference type="ARBA" id="ARBA00009995"/>
    </source>
</evidence>
<evidence type="ECO:0000256" key="2">
    <source>
        <dbReference type="ARBA" id="ARBA00022676"/>
    </source>
</evidence>
<dbReference type="PANTHER" id="PTHR48048:SF76">
    <property type="entry name" value="UDP-GLYCOSYLTRANSFERASE 708D1-LIKE"/>
    <property type="match status" value="1"/>
</dbReference>
<keyword evidence="3 4" id="KW-0808">Transferase</keyword>
<protein>
    <recommendedName>
        <fullName evidence="5">Glycosyltransferase</fullName>
        <ecNumber evidence="5">2.4.1.-</ecNumber>
    </recommendedName>
</protein>
<dbReference type="SUPFAM" id="SSF53756">
    <property type="entry name" value="UDP-Glycosyltransferase/glycogen phosphorylase"/>
    <property type="match status" value="1"/>
</dbReference>
<keyword evidence="2 4" id="KW-0328">Glycosyltransferase</keyword>
<keyword evidence="7" id="KW-1185">Reference proteome</keyword>
<proteinExistence type="inferred from homology"/>
<evidence type="ECO:0000313" key="6">
    <source>
        <dbReference type="EMBL" id="CAL5047366.1"/>
    </source>
</evidence>
<dbReference type="AlphaFoldDB" id="A0ABC9DWY7"/>
<dbReference type="PANTHER" id="PTHR48048">
    <property type="entry name" value="GLYCOSYLTRANSFERASE"/>
    <property type="match status" value="1"/>
</dbReference>
<name>A0ABC9DWY7_9POAL</name>
<reference evidence="6 7" key="2">
    <citation type="submission" date="2024-10" db="EMBL/GenBank/DDBJ databases">
        <authorList>
            <person name="Ryan C."/>
        </authorList>
    </citation>
    <scope>NUCLEOTIDE SEQUENCE [LARGE SCALE GENOMIC DNA]</scope>
</reference>
<dbReference type="CDD" id="cd03784">
    <property type="entry name" value="GT1_Gtf-like"/>
    <property type="match status" value="1"/>
</dbReference>
<organism evidence="6 7">
    <name type="scientific">Urochloa decumbens</name>
    <dbReference type="NCBI Taxonomy" id="240449"/>
    <lineage>
        <taxon>Eukaryota</taxon>
        <taxon>Viridiplantae</taxon>
        <taxon>Streptophyta</taxon>
        <taxon>Embryophyta</taxon>
        <taxon>Tracheophyta</taxon>
        <taxon>Spermatophyta</taxon>
        <taxon>Magnoliopsida</taxon>
        <taxon>Liliopsida</taxon>
        <taxon>Poales</taxon>
        <taxon>Poaceae</taxon>
        <taxon>PACMAD clade</taxon>
        <taxon>Panicoideae</taxon>
        <taxon>Panicodae</taxon>
        <taxon>Paniceae</taxon>
        <taxon>Melinidinae</taxon>
        <taxon>Urochloa</taxon>
    </lineage>
</organism>
<dbReference type="InterPro" id="IPR035595">
    <property type="entry name" value="UDP_glycos_trans_CS"/>
</dbReference>
<gene>
    <name evidence="6" type="ORF">URODEC1_LOCUS89893</name>
</gene>
<reference evidence="7" key="1">
    <citation type="submission" date="2024-06" db="EMBL/GenBank/DDBJ databases">
        <authorList>
            <person name="Ryan C."/>
        </authorList>
    </citation>
    <scope>NUCLEOTIDE SEQUENCE [LARGE SCALE GENOMIC DNA]</scope>
</reference>
<dbReference type="Proteomes" id="UP001497457">
    <property type="component" value="Chromosome 35b"/>
</dbReference>
<dbReference type="Pfam" id="PF00201">
    <property type="entry name" value="UDPGT"/>
    <property type="match status" value="1"/>
</dbReference>
<dbReference type="FunFam" id="3.40.50.2000:FF:000124">
    <property type="entry name" value="Glycosyltransferase"/>
    <property type="match status" value="1"/>
</dbReference>
<evidence type="ECO:0000256" key="4">
    <source>
        <dbReference type="RuleBase" id="RU003718"/>
    </source>
</evidence>
<dbReference type="GO" id="GO:0035251">
    <property type="term" value="F:UDP-glucosyltransferase activity"/>
    <property type="evidence" value="ECO:0007669"/>
    <property type="project" value="UniProtKB-ARBA"/>
</dbReference>
<dbReference type="FunFam" id="3.40.50.2000:FF:000127">
    <property type="entry name" value="Glycosyltransferase"/>
    <property type="match status" value="1"/>
</dbReference>
<dbReference type="PROSITE" id="PS00375">
    <property type="entry name" value="UDPGT"/>
    <property type="match status" value="1"/>
</dbReference>
<comment type="similarity">
    <text evidence="1 4">Belongs to the UDP-glycosyltransferase family.</text>
</comment>
<dbReference type="Gene3D" id="3.40.50.2000">
    <property type="entry name" value="Glycogen Phosphorylase B"/>
    <property type="match status" value="2"/>
</dbReference>
<accession>A0ABC9DWY7</accession>